<evidence type="ECO:0000313" key="3">
    <source>
        <dbReference type="Proteomes" id="UP000268233"/>
    </source>
</evidence>
<dbReference type="CDD" id="cd00090">
    <property type="entry name" value="HTH_ARSR"/>
    <property type="match status" value="1"/>
</dbReference>
<feature type="region of interest" description="Disordered" evidence="1">
    <location>
        <begin position="1"/>
        <end position="24"/>
    </location>
</feature>
<keyword evidence="3" id="KW-1185">Reference proteome</keyword>
<reference evidence="2 3" key="1">
    <citation type="submission" date="2018-10" db="EMBL/GenBank/DDBJ databases">
        <title>Genomic Encyclopedia of Archaeal and Bacterial Type Strains, Phase II (KMG-II): from individual species to whole genera.</title>
        <authorList>
            <person name="Goeker M."/>
        </authorList>
    </citation>
    <scope>NUCLEOTIDE SEQUENCE [LARGE SCALE GENOMIC DNA]</scope>
    <source>
        <strain evidence="2 3">DSM 11927</strain>
    </source>
</reference>
<dbReference type="InterPro" id="IPR036390">
    <property type="entry name" value="WH_DNA-bd_sf"/>
</dbReference>
<protein>
    <submittedName>
        <fullName evidence="2">Helix-turn-helix protein</fullName>
    </submittedName>
</protein>
<proteinExistence type="predicted"/>
<feature type="compositionally biased region" description="Polar residues" evidence="1">
    <location>
        <begin position="1"/>
        <end position="17"/>
    </location>
</feature>
<dbReference type="InterPro" id="IPR011991">
    <property type="entry name" value="ArsR-like_HTH"/>
</dbReference>
<accession>A0A495QV56</accession>
<organism evidence="2 3">
    <name type="scientific">Haloarcula quadrata</name>
    <dbReference type="NCBI Taxonomy" id="182779"/>
    <lineage>
        <taxon>Archaea</taxon>
        <taxon>Methanobacteriati</taxon>
        <taxon>Methanobacteriota</taxon>
        <taxon>Stenosarchaea group</taxon>
        <taxon>Halobacteria</taxon>
        <taxon>Halobacteriales</taxon>
        <taxon>Haloarculaceae</taxon>
        <taxon>Haloarcula</taxon>
    </lineage>
</organism>
<gene>
    <name evidence="2" type="ORF">BDK61_3654</name>
</gene>
<dbReference type="AlphaFoldDB" id="A0A495QV56"/>
<dbReference type="InterPro" id="IPR036388">
    <property type="entry name" value="WH-like_DNA-bd_sf"/>
</dbReference>
<dbReference type="Proteomes" id="UP000268233">
    <property type="component" value="Unassembled WGS sequence"/>
</dbReference>
<name>A0A495QV56_9EURY</name>
<dbReference type="SUPFAM" id="SSF46785">
    <property type="entry name" value="Winged helix' DNA-binding domain"/>
    <property type="match status" value="1"/>
</dbReference>
<evidence type="ECO:0000256" key="1">
    <source>
        <dbReference type="SAM" id="MobiDB-lite"/>
    </source>
</evidence>
<evidence type="ECO:0000313" key="2">
    <source>
        <dbReference type="EMBL" id="RKS78019.1"/>
    </source>
</evidence>
<dbReference type="Pfam" id="PF12840">
    <property type="entry name" value="HTH_20"/>
    <property type="match status" value="1"/>
</dbReference>
<comment type="caution">
    <text evidence="2">The sequence shown here is derived from an EMBL/GenBank/DDBJ whole genome shotgun (WGS) entry which is preliminary data.</text>
</comment>
<dbReference type="Gene3D" id="1.10.10.10">
    <property type="entry name" value="Winged helix-like DNA-binding domain superfamily/Winged helix DNA-binding domain"/>
    <property type="match status" value="1"/>
</dbReference>
<dbReference type="EMBL" id="RBWW01000002">
    <property type="protein sequence ID" value="RKS78019.1"/>
    <property type="molecule type" value="Genomic_DNA"/>
</dbReference>
<sequence length="157" mass="18084">MNGEFTTAVRTPVQHPNSWGRPGRNRQRIVDDYIRDMTTRDTVTDGQDLETVVALLDDEYARAILTATSTEPMTVQELADRTEASPSTLYRRVERLKAVGFLDEQTRVRPDGHHDSVYSAVLTDLHFSLRDGRFDFEIETETDEDPADRLHRLWSDF</sequence>